<dbReference type="Proteomes" id="UP000469734">
    <property type="component" value="Unassembled WGS sequence"/>
</dbReference>
<gene>
    <name evidence="3" type="ORF">GTP56_03735</name>
</gene>
<sequence>MMDTEQRIDKLGASSDETRERLVRMEVQLKEMDARVANKEDIAHLRTDIYKLEVRMVKWFIFTAFGMTTAMGGIAVATIRLIH</sequence>
<comment type="caution">
    <text evidence="3">The sequence shown here is derived from an EMBL/GenBank/DDBJ whole genome shotgun (WGS) entry which is preliminary data.</text>
</comment>
<dbReference type="RefSeq" id="WP_161049047.1">
    <property type="nucleotide sequence ID" value="NZ_WWCR01000002.1"/>
</dbReference>
<keyword evidence="2" id="KW-0812">Transmembrane</keyword>
<evidence type="ECO:0008006" key="5">
    <source>
        <dbReference type="Google" id="ProtNLM"/>
    </source>
</evidence>
<organism evidence="3 4">
    <name type="scientific">Duganella margarita</name>
    <dbReference type="NCBI Taxonomy" id="2692170"/>
    <lineage>
        <taxon>Bacteria</taxon>
        <taxon>Pseudomonadati</taxon>
        <taxon>Pseudomonadota</taxon>
        <taxon>Betaproteobacteria</taxon>
        <taxon>Burkholderiales</taxon>
        <taxon>Oxalobacteraceae</taxon>
        <taxon>Telluria group</taxon>
        <taxon>Duganella</taxon>
    </lineage>
</organism>
<evidence type="ECO:0000313" key="4">
    <source>
        <dbReference type="Proteomes" id="UP000469734"/>
    </source>
</evidence>
<accession>A0A7X4GX75</accession>
<feature type="transmembrane region" description="Helical" evidence="2">
    <location>
        <begin position="59"/>
        <end position="82"/>
    </location>
</feature>
<dbReference type="AlphaFoldDB" id="A0A7X4GX75"/>
<keyword evidence="2" id="KW-0472">Membrane</keyword>
<keyword evidence="2" id="KW-1133">Transmembrane helix</keyword>
<protein>
    <recommendedName>
        <fullName evidence="5">DUF1640 domain-containing protein</fullName>
    </recommendedName>
</protein>
<evidence type="ECO:0000313" key="3">
    <source>
        <dbReference type="EMBL" id="MYM71306.1"/>
    </source>
</evidence>
<dbReference type="EMBL" id="WWCR01000002">
    <property type="protein sequence ID" value="MYM71306.1"/>
    <property type="molecule type" value="Genomic_DNA"/>
</dbReference>
<keyword evidence="1" id="KW-0175">Coiled coil</keyword>
<reference evidence="3 4" key="1">
    <citation type="submission" date="2019-12" db="EMBL/GenBank/DDBJ databases">
        <title>Novel species isolated from a subtropical stream in China.</title>
        <authorList>
            <person name="Lu H."/>
        </authorList>
    </citation>
    <scope>NUCLEOTIDE SEQUENCE [LARGE SCALE GENOMIC DNA]</scope>
    <source>
        <strain evidence="3 4">FT134W</strain>
    </source>
</reference>
<evidence type="ECO:0000256" key="2">
    <source>
        <dbReference type="SAM" id="Phobius"/>
    </source>
</evidence>
<evidence type="ECO:0000256" key="1">
    <source>
        <dbReference type="SAM" id="Coils"/>
    </source>
</evidence>
<name>A0A7X4GX75_9BURK</name>
<feature type="coiled-coil region" evidence="1">
    <location>
        <begin position="15"/>
        <end position="42"/>
    </location>
</feature>
<proteinExistence type="predicted"/>